<dbReference type="CDD" id="cd02961">
    <property type="entry name" value="PDI_a_family"/>
    <property type="match status" value="1"/>
</dbReference>
<accession>D3PJS2</accession>
<evidence type="ECO:0000256" key="4">
    <source>
        <dbReference type="ARBA" id="ARBA00012723"/>
    </source>
</evidence>
<feature type="disulfide bond" description="Redox-active" evidence="11">
    <location>
        <begin position="46"/>
        <end position="49"/>
    </location>
</feature>
<dbReference type="InterPro" id="IPR005788">
    <property type="entry name" value="PDI_thioredoxin-like_dom"/>
</dbReference>
<dbReference type="PANTHER" id="PTHR18929:SF132">
    <property type="entry name" value="PROTEIN DISULFIDE-ISOMERASE A3"/>
    <property type="match status" value="1"/>
</dbReference>
<keyword evidence="8 11" id="KW-1015">Disulfide bond</keyword>
<dbReference type="InterPro" id="IPR013766">
    <property type="entry name" value="Thioredoxin_domain"/>
</dbReference>
<keyword evidence="10 11" id="KW-0676">Redox-active center</keyword>
<feature type="domain" description="Thioredoxin" evidence="14">
    <location>
        <begin position="8"/>
        <end position="126"/>
    </location>
</feature>
<dbReference type="AlphaFoldDB" id="D3PJS2"/>
<evidence type="ECO:0000256" key="7">
    <source>
        <dbReference type="ARBA" id="ARBA00022824"/>
    </source>
</evidence>
<gene>
    <name evidence="15" type="primary">ERP60</name>
</gene>
<dbReference type="NCBIfam" id="TIGR01126">
    <property type="entry name" value="pdi_dom"/>
    <property type="match status" value="1"/>
</dbReference>
<evidence type="ECO:0000313" key="15">
    <source>
        <dbReference type="EMBL" id="ADD38808.1"/>
    </source>
</evidence>
<dbReference type="GO" id="GO:0003756">
    <property type="term" value="F:protein disulfide isomerase activity"/>
    <property type="evidence" value="ECO:0007669"/>
    <property type="project" value="UniProtKB-EC"/>
</dbReference>
<reference evidence="15" key="1">
    <citation type="submission" date="2010-03" db="EMBL/GenBank/DDBJ databases">
        <title>Atlantic Lepeophtheirus salmonis ESTs and full-length cDNAs.</title>
        <authorList>
            <person name="Yasuike M."/>
            <person name="von Schalburg K."/>
            <person name="Cooper G."/>
            <person name="Leong J."/>
            <person name="Nilsen F."/>
            <person name="Jones S.R.M."/>
            <person name="Koop B.F."/>
        </authorList>
    </citation>
    <scope>NUCLEOTIDE SEQUENCE</scope>
    <source>
        <strain evidence="15">Atlantic form</strain>
        <tissue evidence="15">Mixed tissue</tissue>
    </source>
</reference>
<evidence type="ECO:0000256" key="11">
    <source>
        <dbReference type="PIRSR" id="PIRSR605792-51"/>
    </source>
</evidence>
<keyword evidence="5 13" id="KW-0732">Signal</keyword>
<feature type="chain" id="PRO_5005126345" description="Protein disulfide-isomerase" evidence="13">
    <location>
        <begin position="17"/>
        <end position="485"/>
    </location>
</feature>
<dbReference type="SUPFAM" id="SSF52833">
    <property type="entry name" value="Thioredoxin-like"/>
    <property type="match status" value="3"/>
</dbReference>
<evidence type="ECO:0000256" key="2">
    <source>
        <dbReference type="ARBA" id="ARBA00004319"/>
    </source>
</evidence>
<dbReference type="PROSITE" id="PS00194">
    <property type="entry name" value="THIOREDOXIN_1"/>
    <property type="match status" value="2"/>
</dbReference>
<dbReference type="GO" id="GO:0006457">
    <property type="term" value="P:protein folding"/>
    <property type="evidence" value="ECO:0007669"/>
    <property type="project" value="TreeGrafter"/>
</dbReference>
<dbReference type="Pfam" id="PF00085">
    <property type="entry name" value="Thioredoxin"/>
    <property type="match status" value="2"/>
</dbReference>
<dbReference type="EC" id="5.3.4.1" evidence="4 13"/>
<comment type="similarity">
    <text evidence="3 12">Belongs to the protein disulfide isomerase family.</text>
</comment>
<dbReference type="GO" id="GO:0034976">
    <property type="term" value="P:response to endoplasmic reticulum stress"/>
    <property type="evidence" value="ECO:0007669"/>
    <property type="project" value="TreeGrafter"/>
</dbReference>
<evidence type="ECO:0000256" key="9">
    <source>
        <dbReference type="ARBA" id="ARBA00023235"/>
    </source>
</evidence>
<comment type="catalytic activity">
    <reaction evidence="1 13">
        <text>Catalyzes the rearrangement of -S-S- bonds in proteins.</text>
        <dbReference type="EC" id="5.3.4.1"/>
    </reaction>
</comment>
<dbReference type="FunFam" id="3.40.30.10:FF:000107">
    <property type="entry name" value="Protein disulfide-isomerase 5-2"/>
    <property type="match status" value="1"/>
</dbReference>
<feature type="domain" description="Thioredoxin" evidence="14">
    <location>
        <begin position="349"/>
        <end position="468"/>
    </location>
</feature>
<dbReference type="EMBL" id="BT121878">
    <property type="protein sequence ID" value="ADD38808.1"/>
    <property type="molecule type" value="mRNA"/>
</dbReference>
<evidence type="ECO:0000256" key="8">
    <source>
        <dbReference type="ARBA" id="ARBA00023157"/>
    </source>
</evidence>
<dbReference type="GO" id="GO:0005788">
    <property type="term" value="C:endoplasmic reticulum lumen"/>
    <property type="evidence" value="ECO:0007669"/>
    <property type="project" value="UniProtKB-SubCell"/>
</dbReference>
<evidence type="ECO:0000256" key="12">
    <source>
        <dbReference type="RuleBase" id="RU004208"/>
    </source>
</evidence>
<dbReference type="CDD" id="cd02995">
    <property type="entry name" value="PDI_a_PDI_a'_C"/>
    <property type="match status" value="1"/>
</dbReference>
<dbReference type="InterPro" id="IPR017937">
    <property type="entry name" value="Thioredoxin_CS"/>
</dbReference>
<feature type="signal peptide" evidence="13">
    <location>
        <begin position="1"/>
        <end position="16"/>
    </location>
</feature>
<sequence length="485" mass="55506">MFLSFLFLALLSYLNAVSHLELNGNDFHSKMNALDLVLVKFYAEWCGHCKSLAPAYEQAASELLQNSPPISLVKVNCPENEELCKEFDVSGYPTLKIFKKGKIISDYKGGRTKNDIVNTMISHAQPSIRFVNNEADLINLTKEGEKSVFFGIFENESNDLLKQFKDLSDQLKLKYTFAYTTMKKMIEKSKSKNVIRRYLPERIKSKLEPEFVEYKIKESLEEWIKNVWAGDLPIKREFNSLALNKRPLINIITKVDYERDPKGTNYIRNRLLKVILAKRSQVPNVQFVMTPLNEASNEIDQFSLNTEKADKHVVAFDDNDKKYKLTDEFSWSNFGKFIDQFVAGNLKEVIKSESEPTKTSEAVVKVVGSNFKKLITDAEKDILLEFYAPWCGHCKQLMPKYEELANKLKDESSVMIAAIDATANDYPSDFKIQGYPSIFWIPRGGKPIAYDQAREVNDFIKFIAKSSTVGLTKYSNDGVPKLNEL</sequence>
<dbReference type="InterPro" id="IPR005792">
    <property type="entry name" value="Prot_disulphide_isomerase"/>
</dbReference>
<evidence type="ECO:0000259" key="14">
    <source>
        <dbReference type="PROSITE" id="PS51352"/>
    </source>
</evidence>
<dbReference type="InterPro" id="IPR036249">
    <property type="entry name" value="Thioredoxin-like_sf"/>
</dbReference>
<dbReference type="PRINTS" id="PR00421">
    <property type="entry name" value="THIOREDOXIN"/>
</dbReference>
<name>D3PJS2_LEPSM</name>
<dbReference type="Gene3D" id="3.40.30.10">
    <property type="entry name" value="Glutaredoxin"/>
    <property type="match status" value="4"/>
</dbReference>
<keyword evidence="9 13" id="KW-0413">Isomerase</keyword>
<organism evidence="15">
    <name type="scientific">Lepeophtheirus salmonis</name>
    <name type="common">Salmon louse</name>
    <name type="synonym">Caligus salmonis</name>
    <dbReference type="NCBI Taxonomy" id="72036"/>
    <lineage>
        <taxon>Eukaryota</taxon>
        <taxon>Metazoa</taxon>
        <taxon>Ecdysozoa</taxon>
        <taxon>Arthropoda</taxon>
        <taxon>Crustacea</taxon>
        <taxon>Multicrustacea</taxon>
        <taxon>Hexanauplia</taxon>
        <taxon>Copepoda</taxon>
        <taxon>Siphonostomatoida</taxon>
        <taxon>Caligidae</taxon>
        <taxon>Lepeophtheirus</taxon>
    </lineage>
</organism>
<keyword evidence="7" id="KW-0256">Endoplasmic reticulum</keyword>
<evidence type="ECO:0000256" key="1">
    <source>
        <dbReference type="ARBA" id="ARBA00001182"/>
    </source>
</evidence>
<dbReference type="NCBIfam" id="TIGR01130">
    <property type="entry name" value="ER_PDI_fam"/>
    <property type="match status" value="1"/>
</dbReference>
<evidence type="ECO:0000256" key="5">
    <source>
        <dbReference type="ARBA" id="ARBA00022729"/>
    </source>
</evidence>
<feature type="disulfide bond" description="Redox-active" evidence="11">
    <location>
        <begin position="391"/>
        <end position="394"/>
    </location>
</feature>
<keyword evidence="6" id="KW-0677">Repeat</keyword>
<evidence type="ECO:0000256" key="3">
    <source>
        <dbReference type="ARBA" id="ARBA00006347"/>
    </source>
</evidence>
<dbReference type="OrthoDB" id="427280at2759"/>
<evidence type="ECO:0000256" key="6">
    <source>
        <dbReference type="ARBA" id="ARBA00022737"/>
    </source>
</evidence>
<evidence type="ECO:0000256" key="10">
    <source>
        <dbReference type="ARBA" id="ARBA00023284"/>
    </source>
</evidence>
<protein>
    <recommendedName>
        <fullName evidence="4 13">Protein disulfide-isomerase</fullName>
        <ecNumber evidence="4 13">5.3.4.1</ecNumber>
    </recommendedName>
</protein>
<dbReference type="PROSITE" id="PS51352">
    <property type="entry name" value="THIOREDOXIN_2"/>
    <property type="match status" value="2"/>
</dbReference>
<dbReference type="PANTHER" id="PTHR18929">
    <property type="entry name" value="PROTEIN DISULFIDE ISOMERASE"/>
    <property type="match status" value="1"/>
</dbReference>
<comment type="subcellular location">
    <subcellularLocation>
        <location evidence="2">Endoplasmic reticulum lumen</location>
    </subcellularLocation>
</comment>
<evidence type="ECO:0000256" key="13">
    <source>
        <dbReference type="RuleBase" id="RU361130"/>
    </source>
</evidence>
<proteinExistence type="evidence at transcript level"/>